<keyword evidence="6" id="KW-1185">Reference proteome</keyword>
<accession>A0ABX0B4W1</accession>
<dbReference type="InterPro" id="IPR043680">
    <property type="entry name" value="GpH_LAMBDA"/>
</dbReference>
<proteinExistence type="inferred from homology"/>
<dbReference type="Proteomes" id="UP000470051">
    <property type="component" value="Unassembled WGS sequence"/>
</dbReference>
<sequence>MSDIATISLRLDTADLERGNQELNKFQSVAEKASKASTGLNDNFKVGAEIREKHIKSLRDESDGVSKEAESFQKLINKISPATAALNKLDETQRRLNRLWRDGSVPDDDYKNYQEILASTEVRLGRFAQAETEAGKAALINADKLSRARNDFAKKLHEQVFLYGASKSQMLEYKAAQLGVSKEMTPLITQIKRQEEAERRATEQKKAAEIASRGLKRALAEQAQEERAATTAAERAHRERQAFLAKLRDEVATQNMSRQELLKYRAAQLNVSSAADIYIKKLSKAGNATHDFSLKTSAARKELGVMVGELARGNFGALRGSGITLANRSGLIDQLFSLRGLAIAGPIGAASVALYGLYKAYDVAEKESSAFNKAVILTGSYSGVTARQLASMASEVGKSNSTVGEASEVLSKLAGAGVSSSVNLKAATQSIIEFSRYSGQSINDLVKQFSQLSDDPAGGSLALTKNMHYLTAAQYQHIAALQKEGDKVSAVAAATDALNGAIKRRADEIRTNMGTLPKFFDEIERSASKMWDGIMGLGRDPSDAEKRAELALKIRSAENDPRRYNGKGKGLSYISNDTLAQWKKELAAIDEQAKKKQNIAKLDQDAIDAQLTLTKLTEAGVTAAEKRVKATKDLNEAIKDNAKAAAEGRAKLFSKEEIDKARAGIESLYKDPATPKVKSYRPDAGVRTEDAANRQLLTLQAQYKVLQDHKSINDVISSQRRQLWEEQAKFSVIEDAANKRKLTNDEKSLLLSKDAILAEKEKLANIGDQIEKQKQLNSMRDTAAKFIDQQEAATNSILSSAGVSDREGQRNREREQLKLSSKNPDFDKMQAAQDDRYKKEDELRGNWELGFKKGFAEYQDAATNVYGNVANIAQNAFTGMGNSFSDFLTTGKANFKDFATSILKQITQMITQMLVFKAIEAGASAFGFSLPGMASGGYTGQGGKFEPRGIVHGGEFVFTKEATSRIGVGNLYSMMHSAQGYANGGYVGSAQAPISQALQPAPRYGLVPTAGGVTVQTNVYIDGGSQQKGSDAASIDMSGITKQINGAIDKAITVQLTKTGSPLWNATYGRR</sequence>
<protein>
    <submittedName>
        <fullName evidence="5">Phage tail tape measure protein</fullName>
    </submittedName>
</protein>
<feature type="compositionally biased region" description="Basic and acidic residues" evidence="2">
    <location>
        <begin position="824"/>
        <end position="837"/>
    </location>
</feature>
<feature type="coiled-coil region" evidence="1">
    <location>
        <begin position="579"/>
        <end position="641"/>
    </location>
</feature>
<dbReference type="Pfam" id="PF06791">
    <property type="entry name" value="TMP_2"/>
    <property type="match status" value="1"/>
</dbReference>
<evidence type="ECO:0000256" key="2">
    <source>
        <dbReference type="SAM" id="MobiDB-lite"/>
    </source>
</evidence>
<evidence type="ECO:0000259" key="3">
    <source>
        <dbReference type="Pfam" id="PF06791"/>
    </source>
</evidence>
<dbReference type="NCBIfam" id="TIGR01541">
    <property type="entry name" value="tape_meas_lam_C"/>
    <property type="match status" value="1"/>
</dbReference>
<comment type="caution">
    <text evidence="5">The sequence shown here is derived from an EMBL/GenBank/DDBJ whole genome shotgun (WGS) entry which is preliminary data.</text>
</comment>
<evidence type="ECO:0000256" key="1">
    <source>
        <dbReference type="SAM" id="Coils"/>
    </source>
</evidence>
<evidence type="ECO:0000313" key="6">
    <source>
        <dbReference type="Proteomes" id="UP000470051"/>
    </source>
</evidence>
<dbReference type="EMBL" id="WSFE01000056">
    <property type="protein sequence ID" value="NDL27870.1"/>
    <property type="molecule type" value="Genomic_DNA"/>
</dbReference>
<dbReference type="Pfam" id="PF09718">
    <property type="entry name" value="Tape_meas_lam_C"/>
    <property type="match status" value="1"/>
</dbReference>
<keyword evidence="1" id="KW-0175">Coiled coil</keyword>
<dbReference type="HAMAP" id="MF_04138">
    <property type="entry name" value="TMP_LAMBDA"/>
    <property type="match status" value="1"/>
</dbReference>
<dbReference type="InterPro" id="IPR006431">
    <property type="entry name" value="Phage_tape_meas_C"/>
</dbReference>
<reference evidence="5 6" key="1">
    <citation type="submission" date="2019-12" db="EMBL/GenBank/DDBJ databases">
        <title>Engineering Photorhabdus to improve their lethality against agricultural pests.</title>
        <authorList>
            <person name="Machado R.A.R."/>
        </authorList>
    </citation>
    <scope>NUCLEOTIDE SEQUENCE [LARGE SCALE GENOMIC DNA]</scope>
    <source>
        <strain evidence="5 6">M-HU2</strain>
    </source>
</reference>
<dbReference type="RefSeq" id="WP_113044286.1">
    <property type="nucleotide sequence ID" value="NZ_CAWPKC010000056.1"/>
</dbReference>
<organism evidence="5 6">
    <name type="scientific">Photorhabdus kayaii</name>
    <dbReference type="NCBI Taxonomy" id="230088"/>
    <lineage>
        <taxon>Bacteria</taxon>
        <taxon>Pseudomonadati</taxon>
        <taxon>Pseudomonadota</taxon>
        <taxon>Gammaproteobacteria</taxon>
        <taxon>Enterobacterales</taxon>
        <taxon>Morganellaceae</taxon>
        <taxon>Photorhabdus</taxon>
    </lineage>
</organism>
<feature type="region of interest" description="Disordered" evidence="2">
    <location>
        <begin position="797"/>
        <end position="837"/>
    </location>
</feature>
<feature type="domain" description="Bacteriophage tail tape measure N-terminal" evidence="3">
    <location>
        <begin position="282"/>
        <end position="478"/>
    </location>
</feature>
<feature type="compositionally biased region" description="Basic and acidic residues" evidence="2">
    <location>
        <begin position="804"/>
        <end position="817"/>
    </location>
</feature>
<dbReference type="InterPro" id="IPR009628">
    <property type="entry name" value="Phage_tape_measure_N"/>
</dbReference>
<evidence type="ECO:0000313" key="5">
    <source>
        <dbReference type="EMBL" id="NDL27870.1"/>
    </source>
</evidence>
<gene>
    <name evidence="5" type="ORF">GPY42_22930</name>
</gene>
<name>A0ABX0B4W1_9GAMM</name>
<evidence type="ECO:0000259" key="4">
    <source>
        <dbReference type="Pfam" id="PF09718"/>
    </source>
</evidence>
<feature type="domain" description="Bacteriophage tail tape measure C-terminal" evidence="4">
    <location>
        <begin position="845"/>
        <end position="919"/>
    </location>
</feature>